<evidence type="ECO:0000313" key="2">
    <source>
        <dbReference type="EMBL" id="KAJ9138816.1"/>
    </source>
</evidence>
<dbReference type="AlphaFoldDB" id="A0AA38VCX1"/>
<feature type="region of interest" description="Disordered" evidence="1">
    <location>
        <begin position="344"/>
        <end position="366"/>
    </location>
</feature>
<name>A0AA38VCX1_9PEZI</name>
<feature type="compositionally biased region" description="Polar residues" evidence="1">
    <location>
        <begin position="204"/>
        <end position="236"/>
    </location>
</feature>
<feature type="region of interest" description="Disordered" evidence="1">
    <location>
        <begin position="145"/>
        <end position="239"/>
    </location>
</feature>
<dbReference type="EMBL" id="JANBVO010000028">
    <property type="protein sequence ID" value="KAJ9138816.1"/>
    <property type="molecule type" value="Genomic_DNA"/>
</dbReference>
<comment type="caution">
    <text evidence="2">The sequence shown here is derived from an EMBL/GenBank/DDBJ whole genome shotgun (WGS) entry which is preliminary data.</text>
</comment>
<organism evidence="2 3">
    <name type="scientific">Pleurostoma richardsiae</name>
    <dbReference type="NCBI Taxonomy" id="41990"/>
    <lineage>
        <taxon>Eukaryota</taxon>
        <taxon>Fungi</taxon>
        <taxon>Dikarya</taxon>
        <taxon>Ascomycota</taxon>
        <taxon>Pezizomycotina</taxon>
        <taxon>Sordariomycetes</taxon>
        <taxon>Sordariomycetidae</taxon>
        <taxon>Calosphaeriales</taxon>
        <taxon>Pleurostomataceae</taxon>
        <taxon>Pleurostoma</taxon>
    </lineage>
</organism>
<gene>
    <name evidence="2" type="ORF">NKR23_g8302</name>
</gene>
<feature type="compositionally biased region" description="Low complexity" evidence="1">
    <location>
        <begin position="38"/>
        <end position="66"/>
    </location>
</feature>
<feature type="compositionally biased region" description="Polar residues" evidence="1">
    <location>
        <begin position="168"/>
        <end position="190"/>
    </location>
</feature>
<feature type="region of interest" description="Disordered" evidence="1">
    <location>
        <begin position="383"/>
        <end position="451"/>
    </location>
</feature>
<feature type="compositionally biased region" description="Polar residues" evidence="1">
    <location>
        <begin position="442"/>
        <end position="451"/>
    </location>
</feature>
<reference evidence="2" key="1">
    <citation type="submission" date="2022-07" db="EMBL/GenBank/DDBJ databases">
        <title>Fungi with potential for degradation of polypropylene.</title>
        <authorList>
            <person name="Gostincar C."/>
        </authorList>
    </citation>
    <scope>NUCLEOTIDE SEQUENCE</scope>
    <source>
        <strain evidence="2">EXF-13308</strain>
    </source>
</reference>
<feature type="compositionally biased region" description="Basic and acidic residues" evidence="1">
    <location>
        <begin position="354"/>
        <end position="366"/>
    </location>
</feature>
<evidence type="ECO:0000256" key="1">
    <source>
        <dbReference type="SAM" id="MobiDB-lite"/>
    </source>
</evidence>
<feature type="compositionally biased region" description="Pro residues" evidence="1">
    <location>
        <begin position="20"/>
        <end position="37"/>
    </location>
</feature>
<accession>A0AA38VCX1</accession>
<sequence length="451" mass="47251">MYSAPYGFPNTAAGQAFNGAPPPQNPQMQPGPSPNQPPQMMYNPQQFPMGAQGPFPGGPSPAAMMPGGAGPAGMMQNTAMPHMAANGQMSYQPPFTGSPYGAGVPTTAPPHGQFPPNMMMGGSMGGFPMNAAGMAPQQQMMPRMHPSQQNAAAMGMSTPQRPFGGSQGTPTSSMPSQQGHVSTPQNAAGTPQSAASAQAQPPSTNITTPQTPTFPSTGQMPNGNGTSASTPLSPGTESREKERFALLLEINQELLCESILLQNTHEELKKEHAAVNSDGAAAGDKEKEMTEEEKLVHQDYVQCLRRLQANLSYLALLADKKNPVQVPPCPAYLSPPPLNLSIKLKGQIPGLDPNSEKTDPSADREGRDRYIKDLYKKLQALFPGIDPRKEPAYPPPNQAARGGSAASAAQQRPHQGQGPVHPNSAASPGQGHKTPQMAAASAPQTHAIATS</sequence>
<dbReference type="Proteomes" id="UP001174694">
    <property type="component" value="Unassembled WGS sequence"/>
</dbReference>
<protein>
    <submittedName>
        <fullName evidence="2">Cyc8-general repressor of transcription</fullName>
    </submittedName>
</protein>
<evidence type="ECO:0000313" key="3">
    <source>
        <dbReference type="Proteomes" id="UP001174694"/>
    </source>
</evidence>
<feature type="compositionally biased region" description="Low complexity" evidence="1">
    <location>
        <begin position="399"/>
        <end position="412"/>
    </location>
</feature>
<proteinExistence type="predicted"/>
<keyword evidence="3" id="KW-1185">Reference proteome</keyword>
<feature type="compositionally biased region" description="Low complexity" evidence="1">
    <location>
        <begin position="191"/>
        <end position="203"/>
    </location>
</feature>
<feature type="region of interest" description="Disordered" evidence="1">
    <location>
        <begin position="1"/>
        <end position="70"/>
    </location>
</feature>